<gene>
    <name evidence="1" type="ORF">S12H4_25428</name>
</gene>
<evidence type="ECO:0008006" key="2">
    <source>
        <dbReference type="Google" id="ProtNLM"/>
    </source>
</evidence>
<dbReference type="AlphaFoldDB" id="X1S4X2"/>
<organism evidence="1">
    <name type="scientific">marine sediment metagenome</name>
    <dbReference type="NCBI Taxonomy" id="412755"/>
    <lineage>
        <taxon>unclassified sequences</taxon>
        <taxon>metagenomes</taxon>
        <taxon>ecological metagenomes</taxon>
    </lineage>
</organism>
<feature type="non-terminal residue" evidence="1">
    <location>
        <position position="1"/>
    </location>
</feature>
<accession>X1S4X2</accession>
<dbReference type="Pfam" id="PF01547">
    <property type="entry name" value="SBP_bac_1"/>
    <property type="match status" value="1"/>
</dbReference>
<feature type="non-terminal residue" evidence="1">
    <location>
        <position position="59"/>
    </location>
</feature>
<dbReference type="InterPro" id="IPR006059">
    <property type="entry name" value="SBP"/>
</dbReference>
<reference evidence="1" key="1">
    <citation type="journal article" date="2014" name="Front. Microbiol.">
        <title>High frequency of phylogenetically diverse reductive dehalogenase-homologous genes in deep subseafloor sedimentary metagenomes.</title>
        <authorList>
            <person name="Kawai M."/>
            <person name="Futagami T."/>
            <person name="Toyoda A."/>
            <person name="Takaki Y."/>
            <person name="Nishi S."/>
            <person name="Hori S."/>
            <person name="Arai W."/>
            <person name="Tsubouchi T."/>
            <person name="Morono Y."/>
            <person name="Uchiyama I."/>
            <person name="Ito T."/>
            <person name="Fujiyama A."/>
            <person name="Inagaki F."/>
            <person name="Takami H."/>
        </authorList>
    </citation>
    <scope>NUCLEOTIDE SEQUENCE</scope>
    <source>
        <strain evidence="1">Expedition CK06-06</strain>
    </source>
</reference>
<protein>
    <recommendedName>
        <fullName evidence="2">Extracellular solute-binding protein family 1</fullName>
    </recommendedName>
</protein>
<dbReference type="SUPFAM" id="SSF53850">
    <property type="entry name" value="Periplasmic binding protein-like II"/>
    <property type="match status" value="1"/>
</dbReference>
<dbReference type="Gene3D" id="3.40.190.10">
    <property type="entry name" value="Periplasmic binding protein-like II"/>
    <property type="match status" value="1"/>
</dbReference>
<dbReference type="EMBL" id="BARW01014261">
    <property type="protein sequence ID" value="GAI74196.1"/>
    <property type="molecule type" value="Genomic_DNA"/>
</dbReference>
<name>X1S4X2_9ZZZZ</name>
<evidence type="ECO:0000313" key="1">
    <source>
        <dbReference type="EMBL" id="GAI74196.1"/>
    </source>
</evidence>
<comment type="caution">
    <text evidence="1">The sequence shown here is derived from an EMBL/GenBank/DDBJ whole genome shotgun (WGS) entry which is preliminary data.</text>
</comment>
<proteinExistence type="predicted"/>
<sequence>CIQAVFGLYYRKDIFDKYGIEVPQTWEELAKTAKELNLSLASSKAFFEVLDPVIASDIA</sequence>